<dbReference type="InterPro" id="IPR005170">
    <property type="entry name" value="Transptr-assoc_dom"/>
</dbReference>
<gene>
    <name evidence="2" type="ORF">H9712_09350</name>
</gene>
<evidence type="ECO:0000313" key="3">
    <source>
        <dbReference type="Proteomes" id="UP000823921"/>
    </source>
</evidence>
<dbReference type="GO" id="GO:0050660">
    <property type="term" value="F:flavin adenine dinucleotide binding"/>
    <property type="evidence" value="ECO:0007669"/>
    <property type="project" value="InterPro"/>
</dbReference>
<organism evidence="2 3">
    <name type="scientific">Candidatus Flavonifractor intestinigallinarum</name>
    <dbReference type="NCBI Taxonomy" id="2838586"/>
    <lineage>
        <taxon>Bacteria</taxon>
        <taxon>Bacillati</taxon>
        <taxon>Bacillota</taxon>
        <taxon>Clostridia</taxon>
        <taxon>Eubacteriales</taxon>
        <taxon>Oscillospiraceae</taxon>
        <taxon>Flavonifractor</taxon>
    </lineage>
</organism>
<comment type="caution">
    <text evidence="2">The sequence shown here is derived from an EMBL/GenBank/DDBJ whole genome shotgun (WGS) entry which is preliminary data.</text>
</comment>
<dbReference type="Pfam" id="PF03471">
    <property type="entry name" value="CorC_HlyC"/>
    <property type="match status" value="1"/>
</dbReference>
<evidence type="ECO:0000313" key="2">
    <source>
        <dbReference type="EMBL" id="HJB81182.1"/>
    </source>
</evidence>
<reference evidence="2" key="2">
    <citation type="submission" date="2021-04" db="EMBL/GenBank/DDBJ databases">
        <authorList>
            <person name="Gilroy R."/>
        </authorList>
    </citation>
    <scope>NUCLEOTIDE SEQUENCE</scope>
    <source>
        <strain evidence="2">CHK192-8294</strain>
    </source>
</reference>
<feature type="domain" description="Transporter-associated" evidence="1">
    <location>
        <begin position="1"/>
        <end position="52"/>
    </location>
</feature>
<name>A0A9D2SBB7_9FIRM</name>
<dbReference type="SUPFAM" id="SSF56176">
    <property type="entry name" value="FAD-binding/transporter-associated domain-like"/>
    <property type="match status" value="1"/>
</dbReference>
<dbReference type="InterPro" id="IPR036318">
    <property type="entry name" value="FAD-bd_PCMH-like_sf"/>
</dbReference>
<proteinExistence type="predicted"/>
<sequence length="69" mass="7707">EEESETLGGLVYAQLSVIPEDGSHPEVDIYGLHIRVEELSERRVEWATVTKLAPPPEEEPELSGHKKEA</sequence>
<dbReference type="Gene3D" id="3.30.465.10">
    <property type="match status" value="1"/>
</dbReference>
<dbReference type="AlphaFoldDB" id="A0A9D2SBB7"/>
<dbReference type="Proteomes" id="UP000823921">
    <property type="component" value="Unassembled WGS sequence"/>
</dbReference>
<feature type="non-terminal residue" evidence="2">
    <location>
        <position position="1"/>
    </location>
</feature>
<dbReference type="InterPro" id="IPR016169">
    <property type="entry name" value="FAD-bd_PCMH_sub2"/>
</dbReference>
<dbReference type="EMBL" id="DWXO01000088">
    <property type="protein sequence ID" value="HJB81182.1"/>
    <property type="molecule type" value="Genomic_DNA"/>
</dbReference>
<evidence type="ECO:0000259" key="1">
    <source>
        <dbReference type="Pfam" id="PF03471"/>
    </source>
</evidence>
<reference evidence="2" key="1">
    <citation type="journal article" date="2021" name="PeerJ">
        <title>Extensive microbial diversity within the chicken gut microbiome revealed by metagenomics and culture.</title>
        <authorList>
            <person name="Gilroy R."/>
            <person name="Ravi A."/>
            <person name="Getino M."/>
            <person name="Pursley I."/>
            <person name="Horton D.L."/>
            <person name="Alikhan N.F."/>
            <person name="Baker D."/>
            <person name="Gharbi K."/>
            <person name="Hall N."/>
            <person name="Watson M."/>
            <person name="Adriaenssens E.M."/>
            <person name="Foster-Nyarko E."/>
            <person name="Jarju S."/>
            <person name="Secka A."/>
            <person name="Antonio M."/>
            <person name="Oren A."/>
            <person name="Chaudhuri R.R."/>
            <person name="La Ragione R."/>
            <person name="Hildebrand F."/>
            <person name="Pallen M.J."/>
        </authorList>
    </citation>
    <scope>NUCLEOTIDE SEQUENCE</scope>
    <source>
        <strain evidence="2">CHK192-8294</strain>
    </source>
</reference>
<accession>A0A9D2SBB7</accession>
<protein>
    <recommendedName>
        <fullName evidence="1">Transporter-associated domain-containing protein</fullName>
    </recommendedName>
</protein>